<dbReference type="STRING" id="41688.A0A2N3N7W1"/>
<dbReference type="PANTHER" id="PTHR24322:SF736">
    <property type="entry name" value="RETINOL DEHYDROGENASE 10"/>
    <property type="match status" value="1"/>
</dbReference>
<proteinExistence type="inferred from homology"/>
<gene>
    <name evidence="4" type="ORF">jhhlp_004915</name>
</gene>
<dbReference type="EMBL" id="NLAX01000095">
    <property type="protein sequence ID" value="PKS08530.1"/>
    <property type="molecule type" value="Genomic_DNA"/>
</dbReference>
<dbReference type="FunCoup" id="A0A2N3N7W1">
    <property type="interactions" value="598"/>
</dbReference>
<dbReference type="InterPro" id="IPR020904">
    <property type="entry name" value="Sc_DH/Rdtase_CS"/>
</dbReference>
<evidence type="ECO:0000313" key="5">
    <source>
        <dbReference type="Proteomes" id="UP000233524"/>
    </source>
</evidence>
<reference evidence="4 5" key="1">
    <citation type="journal article" date="2017" name="G3 (Bethesda)">
        <title>First Draft Genome Sequence of the Pathogenic Fungus Lomentospora prolificans (Formerly Scedosporium prolificans).</title>
        <authorList>
            <person name="Luo R."/>
            <person name="Zimin A."/>
            <person name="Workman R."/>
            <person name="Fan Y."/>
            <person name="Pertea G."/>
            <person name="Grossman N."/>
            <person name="Wear M.P."/>
            <person name="Jia B."/>
            <person name="Miller H."/>
            <person name="Casadevall A."/>
            <person name="Timp W."/>
            <person name="Zhang S.X."/>
            <person name="Salzberg S.L."/>
        </authorList>
    </citation>
    <scope>NUCLEOTIDE SEQUENCE [LARGE SCALE GENOMIC DNA]</scope>
    <source>
        <strain evidence="4 5">JHH-5317</strain>
    </source>
</reference>
<evidence type="ECO:0000313" key="4">
    <source>
        <dbReference type="EMBL" id="PKS08530.1"/>
    </source>
</evidence>
<dbReference type="SUPFAM" id="SSF51735">
    <property type="entry name" value="NAD(P)-binding Rossmann-fold domains"/>
    <property type="match status" value="1"/>
</dbReference>
<dbReference type="GO" id="GO:0016616">
    <property type="term" value="F:oxidoreductase activity, acting on the CH-OH group of donors, NAD or NADP as acceptor"/>
    <property type="evidence" value="ECO:0007669"/>
    <property type="project" value="TreeGrafter"/>
</dbReference>
<comment type="similarity">
    <text evidence="1">Belongs to the short-chain dehydrogenases/reductases (SDR) family.</text>
</comment>
<organism evidence="4 5">
    <name type="scientific">Lomentospora prolificans</name>
    <dbReference type="NCBI Taxonomy" id="41688"/>
    <lineage>
        <taxon>Eukaryota</taxon>
        <taxon>Fungi</taxon>
        <taxon>Dikarya</taxon>
        <taxon>Ascomycota</taxon>
        <taxon>Pezizomycotina</taxon>
        <taxon>Sordariomycetes</taxon>
        <taxon>Hypocreomycetidae</taxon>
        <taxon>Microascales</taxon>
        <taxon>Microascaceae</taxon>
        <taxon>Lomentospora</taxon>
    </lineage>
</organism>
<dbReference type="InterPro" id="IPR036291">
    <property type="entry name" value="NAD(P)-bd_dom_sf"/>
</dbReference>
<dbReference type="PANTHER" id="PTHR24322">
    <property type="entry name" value="PKSB"/>
    <property type="match status" value="1"/>
</dbReference>
<dbReference type="InParanoid" id="A0A2N3N7W1"/>
<dbReference type="PRINTS" id="PR00081">
    <property type="entry name" value="GDHRDH"/>
</dbReference>
<accession>A0A2N3N7W1</accession>
<evidence type="ECO:0000256" key="2">
    <source>
        <dbReference type="ARBA" id="ARBA00022857"/>
    </source>
</evidence>
<keyword evidence="3" id="KW-0560">Oxidoreductase</keyword>
<dbReference type="Gene3D" id="3.40.50.720">
    <property type="entry name" value="NAD(P)-binding Rossmann-like Domain"/>
    <property type="match status" value="1"/>
</dbReference>
<keyword evidence="5" id="KW-1185">Reference proteome</keyword>
<dbReference type="Pfam" id="PF00106">
    <property type="entry name" value="adh_short"/>
    <property type="match status" value="1"/>
</dbReference>
<comment type="caution">
    <text evidence="4">The sequence shown here is derived from an EMBL/GenBank/DDBJ whole genome shotgun (WGS) entry which is preliminary data.</text>
</comment>
<dbReference type="OrthoDB" id="10253736at2759"/>
<dbReference type="AlphaFoldDB" id="A0A2N3N7W1"/>
<evidence type="ECO:0000256" key="3">
    <source>
        <dbReference type="ARBA" id="ARBA00023002"/>
    </source>
</evidence>
<dbReference type="VEuPathDB" id="FungiDB:jhhlp_004915"/>
<dbReference type="InterPro" id="IPR002347">
    <property type="entry name" value="SDR_fam"/>
</dbReference>
<dbReference type="PROSITE" id="PS00061">
    <property type="entry name" value="ADH_SHORT"/>
    <property type="match status" value="1"/>
</dbReference>
<dbReference type="Proteomes" id="UP000233524">
    <property type="component" value="Unassembled WGS sequence"/>
</dbReference>
<keyword evidence="2" id="KW-0521">NADP</keyword>
<protein>
    <submittedName>
        <fullName evidence="4">Uncharacterized protein</fullName>
    </submittedName>
</protein>
<sequence length="351" mass="38114">MVAKISSLLYGTIFNPWLTIPAVAAYALKNPEQLQVVLRGRDAAFLPEITASPAMKKVLYCILASIAHRFQAYLSRRALNNGVSDKYDWSKEIVVVTGGAGGMGGEIVKMLASKGTRVAVLDILPLTYPKPPSVEYYKCDLTDADSLHQVAEEIRANWGDPTVLCAIAGIVRAKGLLELTKRDLDLTFGVNAIAVAMCYKEFVPAMVKNNHGHVVTMASMASYLASCKMVDYAASKSAALALHEGLQTELKHVYKAPKVRCTIVNPSVVGTKMFTGFKLPLQNLTPPLTPQEVAGHVVDALWAGEARQIELPGLTRLTMTGIKGSPPFWRIAMQDFIKDSMSGFGGRKVMD</sequence>
<evidence type="ECO:0000256" key="1">
    <source>
        <dbReference type="ARBA" id="ARBA00006484"/>
    </source>
</evidence>
<name>A0A2N3N7W1_9PEZI</name>